<accession>A0A0D6Q2X4</accession>
<proteinExistence type="predicted"/>
<name>A0A0D6Q2X4_KOMEU</name>
<dbReference type="EMBL" id="BANI01000141">
    <property type="protein sequence ID" value="GAN97320.1"/>
    <property type="molecule type" value="Genomic_DNA"/>
</dbReference>
<evidence type="ECO:0000313" key="2">
    <source>
        <dbReference type="Proteomes" id="UP000032675"/>
    </source>
</evidence>
<dbReference type="Proteomes" id="UP000032675">
    <property type="component" value="Unassembled WGS sequence"/>
</dbReference>
<organism evidence="1 2">
    <name type="scientific">Komagataeibacter europaeus NBRC 3261</name>
    <dbReference type="NCBI Taxonomy" id="1234669"/>
    <lineage>
        <taxon>Bacteria</taxon>
        <taxon>Pseudomonadati</taxon>
        <taxon>Pseudomonadota</taxon>
        <taxon>Alphaproteobacteria</taxon>
        <taxon>Acetobacterales</taxon>
        <taxon>Acetobacteraceae</taxon>
        <taxon>Komagataeibacter</taxon>
    </lineage>
</organism>
<dbReference type="AlphaFoldDB" id="A0A0D6Q2X4"/>
<dbReference type="RefSeq" id="WP_010508670.1">
    <property type="nucleotide sequence ID" value="NZ_BANI01000141.1"/>
</dbReference>
<sequence length="58" mass="6584">MDFKAGDIVVVRDDAPVKPELRGMKGDIVEIIENGQIRVRSDRTGNDEWFSASDLRHE</sequence>
<gene>
    <name evidence="1" type="ORF">Geu3261_0160_045</name>
</gene>
<evidence type="ECO:0000313" key="1">
    <source>
        <dbReference type="EMBL" id="GAN97320.1"/>
    </source>
</evidence>
<comment type="caution">
    <text evidence="1">The sequence shown here is derived from an EMBL/GenBank/DDBJ whole genome shotgun (WGS) entry which is preliminary data.</text>
</comment>
<protein>
    <submittedName>
        <fullName evidence="1">Uncharacterized protein</fullName>
    </submittedName>
</protein>
<reference evidence="1 2" key="1">
    <citation type="submission" date="2012-11" db="EMBL/GenBank/DDBJ databases">
        <title>Whole genome sequence of Gluconacetobacter europaeus NBRC3261.</title>
        <authorList>
            <person name="Azuma Y."/>
            <person name="Higashiura N."/>
            <person name="Hirakawa H."/>
            <person name="Matsushita K."/>
        </authorList>
    </citation>
    <scope>NUCLEOTIDE SEQUENCE [LARGE SCALE GENOMIC DNA]</scope>
    <source>
        <strain evidence="1 2">NBRC 3261</strain>
    </source>
</reference>